<dbReference type="InterPro" id="IPR036514">
    <property type="entry name" value="SGNH_hydro_sf"/>
</dbReference>
<evidence type="ECO:0000313" key="2">
    <source>
        <dbReference type="EMBL" id="SPL70093.1"/>
    </source>
</evidence>
<reference evidence="3" key="1">
    <citation type="submission" date="2018-03" db="EMBL/GenBank/DDBJ databases">
        <authorList>
            <person name="Blom J."/>
        </authorList>
    </citation>
    <scope>NUCLEOTIDE SEQUENCE [LARGE SCALE GENOMIC DNA]</scope>
    <source>
        <strain evidence="3">KPC-SM-21</strain>
    </source>
</reference>
<dbReference type="InterPro" id="IPR013830">
    <property type="entry name" value="SGNH_hydro"/>
</dbReference>
<sequence>MWLKLVTVVLLPVLVIQGVRVRKNTPRLDEPVGARDGNIGQGQPLSLLILGDSAAAGVGVETQREALSGVLVSELKNQFHLQWKLHARTGHTTQQVSQAIQALEQQVYDVIVISVGVNDVTKLISAKIWLKQQKKLFADIHKRFHPKLIVVSGVPPMQHFPALPAPLAWLFGKYAQQMNQGLEQWLISQSGVKFIQYDIEKFQSMNLSMASDGFHPSKEIYAMWGNQVAELIRQSFNT</sequence>
<feature type="domain" description="SGNH hydrolase-type esterase" evidence="1">
    <location>
        <begin position="49"/>
        <end position="222"/>
    </location>
</feature>
<protein>
    <submittedName>
        <fullName evidence="2">GDSL-like Lipase/Acylhydrolase</fullName>
    </submittedName>
</protein>
<dbReference type="InParanoid" id="A0A2U3MXK5"/>
<evidence type="ECO:0000313" key="3">
    <source>
        <dbReference type="Proteomes" id="UP000245974"/>
    </source>
</evidence>
<evidence type="ECO:0000259" key="1">
    <source>
        <dbReference type="Pfam" id="PF13472"/>
    </source>
</evidence>
<dbReference type="Proteomes" id="UP000245974">
    <property type="component" value="Unassembled WGS sequence"/>
</dbReference>
<dbReference type="CDD" id="cd01836">
    <property type="entry name" value="FeeA_FeeB_like"/>
    <property type="match status" value="1"/>
</dbReference>
<dbReference type="OrthoDB" id="9804395at2"/>
<dbReference type="GO" id="GO:0016788">
    <property type="term" value="F:hydrolase activity, acting on ester bonds"/>
    <property type="evidence" value="ECO:0007669"/>
    <property type="project" value="UniProtKB-ARBA"/>
</dbReference>
<dbReference type="EMBL" id="OOGT01000041">
    <property type="protein sequence ID" value="SPL70093.1"/>
    <property type="molecule type" value="Genomic_DNA"/>
</dbReference>
<organism evidence="2 3">
    <name type="scientific">Acinetobacter stercoris</name>
    <dbReference type="NCBI Taxonomy" id="2126983"/>
    <lineage>
        <taxon>Bacteria</taxon>
        <taxon>Pseudomonadati</taxon>
        <taxon>Pseudomonadota</taxon>
        <taxon>Gammaproteobacteria</taxon>
        <taxon>Moraxellales</taxon>
        <taxon>Moraxellaceae</taxon>
        <taxon>Acinetobacter</taxon>
    </lineage>
</organism>
<dbReference type="SUPFAM" id="SSF52266">
    <property type="entry name" value="SGNH hydrolase"/>
    <property type="match status" value="1"/>
</dbReference>
<keyword evidence="3" id="KW-1185">Reference proteome</keyword>
<dbReference type="Pfam" id="PF13472">
    <property type="entry name" value="Lipase_GDSL_2"/>
    <property type="match status" value="1"/>
</dbReference>
<gene>
    <name evidence="2" type="ORF">KPC_1271</name>
</gene>
<keyword evidence="2" id="KW-0378">Hydrolase</keyword>
<dbReference type="Gene3D" id="3.40.50.1110">
    <property type="entry name" value="SGNH hydrolase"/>
    <property type="match status" value="1"/>
</dbReference>
<name>A0A2U3MXK5_9GAMM</name>
<dbReference type="RefSeq" id="WP_121973594.1">
    <property type="nucleotide sequence ID" value="NZ_OOGT01000041.1"/>
</dbReference>
<accession>A0A2U3MXK5</accession>
<proteinExistence type="predicted"/>
<dbReference type="AlphaFoldDB" id="A0A2U3MXK5"/>